<sequence>MHQPPSKAPTSPELLRGPAPRRRAPGAALALLLAAASLLLPPPAAAAAWWQPKASEGLVFSYDLGRSGDSIPDALASKSVIFLDGESTSAAAVDAVHAGGAKAVCYFSAGSVEKCEAPAGLRMSDCAAKGFDAVDPDNVDGWDGNDTGFQISAADQIAYNTWLATTAHGLGLGCGLKNDVNQIADLAPSFDFFVNEQCMQYEECGMYSPALKANKPVFNIEYKSKGFTRSCRCQALYGLTTNKANLKLTKQKQCPAKLLNSKCPYSSRR</sequence>
<protein>
    <recommendedName>
        <fullName evidence="2">Glycoside-hydrolase family GH114 TIM-barrel domain-containing protein</fullName>
    </recommendedName>
</protein>
<dbReference type="Gene3D" id="3.20.20.70">
    <property type="entry name" value="Aldolase class I"/>
    <property type="match status" value="1"/>
</dbReference>
<dbReference type="Proteomes" id="UP000247498">
    <property type="component" value="Unassembled WGS sequence"/>
</dbReference>
<dbReference type="InterPro" id="IPR017853">
    <property type="entry name" value="GH"/>
</dbReference>
<evidence type="ECO:0000313" key="3">
    <source>
        <dbReference type="EMBL" id="GBF94312.1"/>
    </source>
</evidence>
<dbReference type="InParanoid" id="A0A2V0P5V5"/>
<dbReference type="PANTHER" id="PTHR35273:SF2">
    <property type="entry name" value="ALPHA-GALACTOSIDASE"/>
    <property type="match status" value="1"/>
</dbReference>
<feature type="domain" description="Glycoside-hydrolase family GH114 TIM-barrel" evidence="2">
    <location>
        <begin position="122"/>
        <end position="248"/>
    </location>
</feature>
<keyword evidence="4" id="KW-1185">Reference proteome</keyword>
<feature type="signal peptide" evidence="1">
    <location>
        <begin position="1"/>
        <end position="46"/>
    </location>
</feature>
<gene>
    <name evidence="3" type="ORF">Rsub_06934</name>
</gene>
<evidence type="ECO:0000313" key="4">
    <source>
        <dbReference type="Proteomes" id="UP000247498"/>
    </source>
</evidence>
<keyword evidence="1" id="KW-0732">Signal</keyword>
<dbReference type="STRING" id="307507.A0A2V0P5V5"/>
<name>A0A2V0P5V5_9CHLO</name>
<proteinExistence type="predicted"/>
<feature type="domain" description="Glycoside-hydrolase family GH114 TIM-barrel" evidence="2">
    <location>
        <begin position="78"/>
        <end position="116"/>
    </location>
</feature>
<evidence type="ECO:0000259" key="2">
    <source>
        <dbReference type="Pfam" id="PF03537"/>
    </source>
</evidence>
<reference evidence="3 4" key="1">
    <citation type="journal article" date="2018" name="Sci. Rep.">
        <title>Raphidocelis subcapitata (=Pseudokirchneriella subcapitata) provides an insight into genome evolution and environmental adaptations in the Sphaeropleales.</title>
        <authorList>
            <person name="Suzuki S."/>
            <person name="Yamaguchi H."/>
            <person name="Nakajima N."/>
            <person name="Kawachi M."/>
        </authorList>
    </citation>
    <scope>NUCLEOTIDE SEQUENCE [LARGE SCALE GENOMIC DNA]</scope>
    <source>
        <strain evidence="3 4">NIES-35</strain>
    </source>
</reference>
<dbReference type="Pfam" id="PF03537">
    <property type="entry name" value="Glyco_hydro_114"/>
    <property type="match status" value="2"/>
</dbReference>
<dbReference type="AlphaFoldDB" id="A0A2V0P5V5"/>
<dbReference type="OrthoDB" id="2108802at2759"/>
<dbReference type="EMBL" id="BDRX01000050">
    <property type="protein sequence ID" value="GBF94312.1"/>
    <property type="molecule type" value="Genomic_DNA"/>
</dbReference>
<evidence type="ECO:0000256" key="1">
    <source>
        <dbReference type="SAM" id="SignalP"/>
    </source>
</evidence>
<dbReference type="SUPFAM" id="SSF51445">
    <property type="entry name" value="(Trans)glycosidases"/>
    <property type="match status" value="1"/>
</dbReference>
<dbReference type="InterPro" id="IPR013785">
    <property type="entry name" value="Aldolase_TIM"/>
</dbReference>
<feature type="chain" id="PRO_5015968097" description="Glycoside-hydrolase family GH114 TIM-barrel domain-containing protein" evidence="1">
    <location>
        <begin position="47"/>
        <end position="269"/>
    </location>
</feature>
<comment type="caution">
    <text evidence="3">The sequence shown here is derived from an EMBL/GenBank/DDBJ whole genome shotgun (WGS) entry which is preliminary data.</text>
</comment>
<accession>A0A2V0P5V5</accession>
<dbReference type="PANTHER" id="PTHR35273">
    <property type="entry name" value="ALPHA-1,4 POLYGALACTOSAMINIDASE, PUTATIVE (AFU_ORTHOLOGUE AFUA_3G07890)-RELATED"/>
    <property type="match status" value="1"/>
</dbReference>
<organism evidence="3 4">
    <name type="scientific">Raphidocelis subcapitata</name>
    <dbReference type="NCBI Taxonomy" id="307507"/>
    <lineage>
        <taxon>Eukaryota</taxon>
        <taxon>Viridiplantae</taxon>
        <taxon>Chlorophyta</taxon>
        <taxon>core chlorophytes</taxon>
        <taxon>Chlorophyceae</taxon>
        <taxon>CS clade</taxon>
        <taxon>Sphaeropleales</taxon>
        <taxon>Selenastraceae</taxon>
        <taxon>Raphidocelis</taxon>
    </lineage>
</organism>
<dbReference type="InterPro" id="IPR004352">
    <property type="entry name" value="GH114_TIM-barrel"/>
</dbReference>